<gene>
    <name evidence="1" type="ORF">GRJ2_000210700</name>
</gene>
<evidence type="ECO:0000313" key="2">
    <source>
        <dbReference type="Proteomes" id="UP001623348"/>
    </source>
</evidence>
<proteinExistence type="predicted"/>
<protein>
    <submittedName>
        <fullName evidence="1">Uncharacterized protein</fullName>
    </submittedName>
</protein>
<dbReference type="Proteomes" id="UP001623348">
    <property type="component" value="Unassembled WGS sequence"/>
</dbReference>
<keyword evidence="2" id="KW-1185">Reference proteome</keyword>
<reference evidence="1 2" key="1">
    <citation type="submission" date="2024-06" db="EMBL/GenBank/DDBJ databases">
        <title>The draft genome of Grus japonensis, version 3.</title>
        <authorList>
            <person name="Nabeshima K."/>
            <person name="Suzuki S."/>
            <person name="Onuma M."/>
        </authorList>
    </citation>
    <scope>NUCLEOTIDE SEQUENCE [LARGE SCALE GENOMIC DNA]</scope>
    <source>
        <strain evidence="1 2">451A</strain>
    </source>
</reference>
<organism evidence="1 2">
    <name type="scientific">Grus japonensis</name>
    <name type="common">Japanese crane</name>
    <name type="synonym">Red-crowned crane</name>
    <dbReference type="NCBI Taxonomy" id="30415"/>
    <lineage>
        <taxon>Eukaryota</taxon>
        <taxon>Metazoa</taxon>
        <taxon>Chordata</taxon>
        <taxon>Craniata</taxon>
        <taxon>Vertebrata</taxon>
        <taxon>Euteleostomi</taxon>
        <taxon>Archelosauria</taxon>
        <taxon>Archosauria</taxon>
        <taxon>Dinosauria</taxon>
        <taxon>Saurischia</taxon>
        <taxon>Theropoda</taxon>
        <taxon>Coelurosauria</taxon>
        <taxon>Aves</taxon>
        <taxon>Neognathae</taxon>
        <taxon>Neoaves</taxon>
        <taxon>Gruiformes</taxon>
        <taxon>Gruidae</taxon>
        <taxon>Grus</taxon>
    </lineage>
</organism>
<dbReference type="AlphaFoldDB" id="A0ABC9VW45"/>
<comment type="caution">
    <text evidence="1">The sequence shown here is derived from an EMBL/GenBank/DDBJ whole genome shotgun (WGS) entry which is preliminary data.</text>
</comment>
<evidence type="ECO:0000313" key="1">
    <source>
        <dbReference type="EMBL" id="GAB0177455.1"/>
    </source>
</evidence>
<dbReference type="EMBL" id="BAAFJT010000001">
    <property type="protein sequence ID" value="GAB0177455.1"/>
    <property type="molecule type" value="Genomic_DNA"/>
</dbReference>
<sequence>MKEFKNLSGQSKEKELIQTVMYSPTLPSHSLLHQFLFEELRKFMLWELIWLVGFLHVLDTEPDISDEPNVWSATFPSAYIQLPQVIDKYVKLDKPQDRPMCTHYWPPA</sequence>
<name>A0ABC9VW45_GRUJA</name>
<accession>A0ABC9VW45</accession>